<keyword evidence="1" id="KW-0547">Nucleotide-binding</keyword>
<comment type="caution">
    <text evidence="2">The sequence shown here is derived from an EMBL/GenBank/DDBJ whole genome shotgun (WGS) entry which is preliminary data.</text>
</comment>
<evidence type="ECO:0000256" key="1">
    <source>
        <dbReference type="PIRNR" id="PIRNR036409"/>
    </source>
</evidence>
<protein>
    <submittedName>
        <fullName evidence="2">Ethanolamine utilization protein EutP</fullName>
    </submittedName>
</protein>
<reference evidence="2 3" key="1">
    <citation type="submission" date="2017-07" db="EMBL/GenBank/DDBJ databases">
        <title>Paenibacillus herberti R33 genome sequencing and assembly.</title>
        <authorList>
            <person name="Su W."/>
        </authorList>
    </citation>
    <scope>NUCLEOTIDE SEQUENCE [LARGE SCALE GENOMIC DNA]</scope>
    <source>
        <strain evidence="2 3">R33</strain>
    </source>
</reference>
<proteinExistence type="inferred from homology"/>
<organism evidence="2 3">
    <name type="scientific">Paenibacillus herberti</name>
    <dbReference type="NCBI Taxonomy" id="1619309"/>
    <lineage>
        <taxon>Bacteria</taxon>
        <taxon>Bacillati</taxon>
        <taxon>Bacillota</taxon>
        <taxon>Bacilli</taxon>
        <taxon>Bacillales</taxon>
        <taxon>Paenibacillaceae</taxon>
        <taxon>Paenibacillus</taxon>
    </lineage>
</organism>
<keyword evidence="3" id="KW-1185">Reference proteome</keyword>
<dbReference type="GO" id="GO:0005524">
    <property type="term" value="F:ATP binding"/>
    <property type="evidence" value="ECO:0007669"/>
    <property type="project" value="UniProtKB-UniRule"/>
</dbReference>
<dbReference type="PANTHER" id="PTHR40453:SF1">
    <property type="entry name" value="PROTEIN YOEF"/>
    <property type="match status" value="1"/>
</dbReference>
<dbReference type="RefSeq" id="WP_089526150.1">
    <property type="nucleotide sequence ID" value="NZ_NMUQ01000003.1"/>
</dbReference>
<dbReference type="Gene3D" id="3.40.50.300">
    <property type="entry name" value="P-loop containing nucleotide triphosphate hydrolases"/>
    <property type="match status" value="1"/>
</dbReference>
<dbReference type="PIRSF" id="PIRSF036409">
    <property type="entry name" value="EutP_PduV"/>
    <property type="match status" value="1"/>
</dbReference>
<sequence>MKRAMVIGSVGAGKSTLIRALLNEERPASKTQSLVFRDWLIDTPGEYCENPLQYRFLIATSFDTRLLVLVQDATRERSYFPPGFAGGFPVPSLGVVTKIDSPKADTAKAKRFLRQAMPKGDIFEVSSMTLEGIEELRERIESLVQPKGKSDRG</sequence>
<dbReference type="CDD" id="cd00882">
    <property type="entry name" value="Ras_like_GTPase"/>
    <property type="match status" value="1"/>
</dbReference>
<dbReference type="PANTHER" id="PTHR40453">
    <property type="entry name" value="PROTEIN YOEF"/>
    <property type="match status" value="1"/>
</dbReference>
<dbReference type="InterPro" id="IPR012381">
    <property type="entry name" value="EutP_PduV"/>
</dbReference>
<dbReference type="Pfam" id="PF10662">
    <property type="entry name" value="PduV-EutP"/>
    <property type="match status" value="1"/>
</dbReference>
<name>A0A229NUF3_9BACL</name>
<evidence type="ECO:0000313" key="3">
    <source>
        <dbReference type="Proteomes" id="UP000215145"/>
    </source>
</evidence>
<dbReference type="AlphaFoldDB" id="A0A229NUF3"/>
<dbReference type="GO" id="GO:0006576">
    <property type="term" value="P:biogenic amine metabolic process"/>
    <property type="evidence" value="ECO:0007669"/>
    <property type="project" value="InterPro"/>
</dbReference>
<dbReference type="OrthoDB" id="6179at2"/>
<dbReference type="SUPFAM" id="SSF52540">
    <property type="entry name" value="P-loop containing nucleoside triphosphate hydrolases"/>
    <property type="match status" value="1"/>
</dbReference>
<comment type="similarity">
    <text evidence="1">Belongs to the EutP/PduV family.</text>
</comment>
<evidence type="ECO:0000313" key="2">
    <source>
        <dbReference type="EMBL" id="OXM13444.1"/>
    </source>
</evidence>
<gene>
    <name evidence="2" type="ORF">CGZ75_20575</name>
</gene>
<accession>A0A229NUF3</accession>
<dbReference type="Proteomes" id="UP000215145">
    <property type="component" value="Unassembled WGS sequence"/>
</dbReference>
<dbReference type="EMBL" id="NMUQ01000003">
    <property type="protein sequence ID" value="OXM13444.1"/>
    <property type="molecule type" value="Genomic_DNA"/>
</dbReference>
<dbReference type="InterPro" id="IPR027417">
    <property type="entry name" value="P-loop_NTPase"/>
</dbReference>